<comment type="similarity">
    <text evidence="1">Belongs to the PspA/Vipp/IM30 family.</text>
</comment>
<protein>
    <recommendedName>
        <fullName evidence="5">PspA/IM30 family protein</fullName>
    </recommendedName>
</protein>
<reference evidence="4" key="1">
    <citation type="submission" date="2021-01" db="EMBL/GenBank/DDBJ databases">
        <authorList>
            <person name="Corre E."/>
            <person name="Pelletier E."/>
            <person name="Niang G."/>
            <person name="Scheremetjew M."/>
            <person name="Finn R."/>
            <person name="Kale V."/>
            <person name="Holt S."/>
            <person name="Cochrane G."/>
            <person name="Meng A."/>
            <person name="Brown T."/>
            <person name="Cohen L."/>
        </authorList>
    </citation>
    <scope>NUCLEOTIDE SEQUENCE</scope>
    <source>
        <strain evidence="4">CCMP1320</strain>
    </source>
</reference>
<proteinExistence type="inferred from homology"/>
<evidence type="ECO:0000256" key="3">
    <source>
        <dbReference type="SAM" id="MobiDB-lite"/>
    </source>
</evidence>
<evidence type="ECO:0000256" key="1">
    <source>
        <dbReference type="ARBA" id="ARBA00043985"/>
    </source>
</evidence>
<evidence type="ECO:0008006" key="5">
    <source>
        <dbReference type="Google" id="ProtNLM"/>
    </source>
</evidence>
<dbReference type="AlphaFoldDB" id="A0A7S3RAF4"/>
<name>A0A7S3RAF4_DUNTE</name>
<keyword evidence="2" id="KW-0175">Coiled coil</keyword>
<feature type="region of interest" description="Disordered" evidence="3">
    <location>
        <begin position="272"/>
        <end position="295"/>
    </location>
</feature>
<dbReference type="PANTHER" id="PTHR31088:SF6">
    <property type="entry name" value="PHAGE SHOCK PROTEIN A"/>
    <property type="match status" value="1"/>
</dbReference>
<dbReference type="EMBL" id="HBIP01037045">
    <property type="protein sequence ID" value="CAE0507329.1"/>
    <property type="molecule type" value="Transcribed_RNA"/>
</dbReference>
<feature type="region of interest" description="Disordered" evidence="3">
    <location>
        <begin position="1"/>
        <end position="28"/>
    </location>
</feature>
<feature type="coiled-coil region" evidence="2">
    <location>
        <begin position="143"/>
        <end position="246"/>
    </location>
</feature>
<feature type="compositionally biased region" description="Polar residues" evidence="3">
    <location>
        <begin position="1"/>
        <end position="13"/>
    </location>
</feature>
<dbReference type="PANTHER" id="PTHR31088">
    <property type="entry name" value="MEMBRANE-ASSOCIATED PROTEIN VIPP1, CHLOROPLASTIC"/>
    <property type="match status" value="1"/>
</dbReference>
<accession>A0A7S3RAF4</accession>
<gene>
    <name evidence="4" type="ORF">DTER00134_LOCUS22406</name>
</gene>
<evidence type="ECO:0000256" key="2">
    <source>
        <dbReference type="SAM" id="Coils"/>
    </source>
</evidence>
<evidence type="ECO:0000313" key="4">
    <source>
        <dbReference type="EMBL" id="CAE0507329.1"/>
    </source>
</evidence>
<dbReference type="Pfam" id="PF04012">
    <property type="entry name" value="PspA_IM30"/>
    <property type="match status" value="1"/>
</dbReference>
<dbReference type="InterPro" id="IPR007157">
    <property type="entry name" value="PspA_VIPP1"/>
</dbReference>
<sequence length="314" mass="34157">MLASKTLSGSINRSLAPPKTAPSSRGSRAFGVQVPVVSRPVARRHAPSRTNAVGVQANLFSRFFRVIKATLDNLLGSYEDPEVLLDRVVTEMNQDVTRLRQANAQAIASQRQIVARANNVQAAADQWLKRAELAVSQGQDELAREALKRRKTLQGDADRLKEQAAMQGKATDQLRANVQMLESKIQEARNKKETLKARAATAKSSKAIQELIGGLQSSSATSFAAFEKMEEKVNALEAEAESTAALATPDSLEARFATLEGGSVEDELKALKQGTQRQPAGAIPGPRFDDVFQKSEPKTALDLELEELRRKARG</sequence>
<organism evidence="4">
    <name type="scientific">Dunaliella tertiolecta</name>
    <name type="common">Green alga</name>
    <dbReference type="NCBI Taxonomy" id="3047"/>
    <lineage>
        <taxon>Eukaryota</taxon>
        <taxon>Viridiplantae</taxon>
        <taxon>Chlorophyta</taxon>
        <taxon>core chlorophytes</taxon>
        <taxon>Chlorophyceae</taxon>
        <taxon>CS clade</taxon>
        <taxon>Chlamydomonadales</taxon>
        <taxon>Dunaliellaceae</taxon>
        <taxon>Dunaliella</taxon>
    </lineage>
</organism>